<dbReference type="EMBL" id="CP001801">
    <property type="protein sequence ID" value="ACX96322.1"/>
    <property type="molecule type" value="Genomic_DNA"/>
</dbReference>
<evidence type="ECO:0000313" key="1">
    <source>
        <dbReference type="EMBL" id="ACX96322.1"/>
    </source>
</evidence>
<gene>
    <name evidence="1" type="ordered locus">Hneap_1490</name>
</gene>
<accession>D0L0U9</accession>
<dbReference type="eggNOG" id="ENOG5032RWC">
    <property type="taxonomic scope" value="Bacteria"/>
</dbReference>
<evidence type="ECO:0000313" key="2">
    <source>
        <dbReference type="Proteomes" id="UP000009102"/>
    </source>
</evidence>
<dbReference type="PIRSF" id="PIRSF035652">
    <property type="entry name" value="CHP02436"/>
    <property type="match status" value="1"/>
</dbReference>
<dbReference type="AlphaFoldDB" id="D0L0U9"/>
<dbReference type="InterPro" id="IPR012657">
    <property type="entry name" value="23S_rRNA-intervening_sequence"/>
</dbReference>
<dbReference type="OrthoDB" id="285993at2"/>
<keyword evidence="2" id="KW-1185">Reference proteome</keyword>
<sequence length="123" mass="13878">MVGTGNVVLDKSFCFAIRIVNVYKFLVKEHREHVLSKQLLRSGTSVGANANEAQAAQSKADFIAKMSIASKEARETEYWIRLLISTGYLDKKQHHVQTLLEESTEISKLLTSIVKTAQQKERK</sequence>
<dbReference type="SUPFAM" id="SSF158446">
    <property type="entry name" value="IVS-encoded protein-like"/>
    <property type="match status" value="1"/>
</dbReference>
<dbReference type="NCBIfam" id="TIGR02436">
    <property type="entry name" value="four helix bundle protein"/>
    <property type="match status" value="1"/>
</dbReference>
<evidence type="ECO:0008006" key="3">
    <source>
        <dbReference type="Google" id="ProtNLM"/>
    </source>
</evidence>
<dbReference type="PANTHER" id="PTHR38471">
    <property type="entry name" value="FOUR HELIX BUNDLE PROTEIN"/>
    <property type="match status" value="1"/>
</dbReference>
<dbReference type="HOGENOM" id="CLU_129874_2_0_6"/>
<protein>
    <recommendedName>
        <fullName evidence="3">Four helix bundle protein</fullName>
    </recommendedName>
</protein>
<dbReference type="PANTHER" id="PTHR38471:SF2">
    <property type="entry name" value="FOUR HELIX BUNDLE PROTEIN"/>
    <property type="match status" value="1"/>
</dbReference>
<dbReference type="Pfam" id="PF05635">
    <property type="entry name" value="23S_rRNA_IVP"/>
    <property type="match status" value="1"/>
</dbReference>
<name>D0L0U9_HALNC</name>
<reference evidence="1 2" key="1">
    <citation type="submission" date="2009-10" db="EMBL/GenBank/DDBJ databases">
        <title>Complete sequence of Halothiobacillus neapolitanus c2.</title>
        <authorList>
            <consortium name="US DOE Joint Genome Institute"/>
            <person name="Lucas S."/>
            <person name="Copeland A."/>
            <person name="Lapidus A."/>
            <person name="Glavina del Rio T."/>
            <person name="Tice H."/>
            <person name="Bruce D."/>
            <person name="Goodwin L."/>
            <person name="Pitluck S."/>
            <person name="Davenport K."/>
            <person name="Brettin T."/>
            <person name="Detter J.C."/>
            <person name="Han C."/>
            <person name="Tapia R."/>
            <person name="Larimer F."/>
            <person name="Land M."/>
            <person name="Hauser L."/>
            <person name="Kyrpides N."/>
            <person name="Mikhailova N."/>
            <person name="Kerfeld C."/>
            <person name="Cannon G."/>
            <person name="Heinhort S."/>
        </authorList>
    </citation>
    <scope>NUCLEOTIDE SEQUENCE [LARGE SCALE GENOMIC DNA]</scope>
    <source>
        <strain evidence="2">ATCC 23641 / c2</strain>
    </source>
</reference>
<dbReference type="KEGG" id="hna:Hneap_1490"/>
<dbReference type="STRING" id="555778.Hneap_1490"/>
<dbReference type="InterPro" id="IPR036583">
    <property type="entry name" value="23S_rRNA_IVS_sf"/>
</dbReference>
<dbReference type="Proteomes" id="UP000009102">
    <property type="component" value="Chromosome"/>
</dbReference>
<dbReference type="Gene3D" id="1.20.1440.60">
    <property type="entry name" value="23S rRNA-intervening sequence"/>
    <property type="match status" value="1"/>
</dbReference>
<proteinExistence type="predicted"/>
<organism evidence="1 2">
    <name type="scientific">Halothiobacillus neapolitanus (strain ATCC 23641 / DSM 15147 / CIP 104769 / NCIMB 8539 / c2)</name>
    <name type="common">Thiobacillus neapolitanus</name>
    <dbReference type="NCBI Taxonomy" id="555778"/>
    <lineage>
        <taxon>Bacteria</taxon>
        <taxon>Pseudomonadati</taxon>
        <taxon>Pseudomonadota</taxon>
        <taxon>Gammaproteobacteria</taxon>
        <taxon>Chromatiales</taxon>
        <taxon>Halothiobacillaceae</taxon>
        <taxon>Halothiobacillus</taxon>
    </lineage>
</organism>